<evidence type="ECO:0000256" key="3">
    <source>
        <dbReference type="ARBA" id="ARBA00023163"/>
    </source>
</evidence>
<organism evidence="6 7">
    <name type="scientific">Chromobacterium violaceum</name>
    <dbReference type="NCBI Taxonomy" id="536"/>
    <lineage>
        <taxon>Bacteria</taxon>
        <taxon>Pseudomonadati</taxon>
        <taxon>Pseudomonadota</taxon>
        <taxon>Betaproteobacteria</taxon>
        <taxon>Neisseriales</taxon>
        <taxon>Chromobacteriaceae</taxon>
        <taxon>Chromobacterium</taxon>
    </lineage>
</organism>
<dbReference type="EMBL" id="LR134182">
    <property type="protein sequence ID" value="VEB42592.1"/>
    <property type="molecule type" value="Genomic_DNA"/>
</dbReference>
<evidence type="ECO:0000256" key="4">
    <source>
        <dbReference type="SAM" id="MobiDB-lite"/>
    </source>
</evidence>
<dbReference type="GO" id="GO:0003677">
    <property type="term" value="F:DNA binding"/>
    <property type="evidence" value="ECO:0007669"/>
    <property type="project" value="UniProtKB-KW"/>
</dbReference>
<reference evidence="6 7" key="1">
    <citation type="submission" date="2018-12" db="EMBL/GenBank/DDBJ databases">
        <authorList>
            <consortium name="Pathogen Informatics"/>
        </authorList>
    </citation>
    <scope>NUCLEOTIDE SEQUENCE [LARGE SCALE GENOMIC DNA]</scope>
    <source>
        <strain evidence="6 7">NCTC9695</strain>
    </source>
</reference>
<dbReference type="Pfam" id="PF01638">
    <property type="entry name" value="HxlR"/>
    <property type="match status" value="1"/>
</dbReference>
<sequence>MAASHCPMLRFVDLIAGKWAIPILYRLIVLDRPVRFGELQRAVGVITQKELTRQLRAFEQRGLVQRTVYAEVPPASSTGSPRWAARCSSRCSSWRDGWSAMAANCAAKHAVNRPAARTAAPGAGDEAVAALPERRHASRRPTVSDSQAFSPPPASCRRQPKRSAKRRMKTMPRGDGDRGLWGIVLASSTRTKAIVGHAMARHFDAQSIRLK</sequence>
<dbReference type="InterPro" id="IPR002577">
    <property type="entry name" value="HTH_HxlR"/>
</dbReference>
<keyword evidence="1" id="KW-0805">Transcription regulation</keyword>
<evidence type="ECO:0000256" key="2">
    <source>
        <dbReference type="ARBA" id="ARBA00023125"/>
    </source>
</evidence>
<evidence type="ECO:0000256" key="1">
    <source>
        <dbReference type="ARBA" id="ARBA00023015"/>
    </source>
</evidence>
<feature type="domain" description="HTH hxlR-type" evidence="5">
    <location>
        <begin position="6"/>
        <end position="106"/>
    </location>
</feature>
<dbReference type="SUPFAM" id="SSF46785">
    <property type="entry name" value="Winged helix' DNA-binding domain"/>
    <property type="match status" value="1"/>
</dbReference>
<dbReference type="Proteomes" id="UP000275777">
    <property type="component" value="Chromosome"/>
</dbReference>
<dbReference type="Gene3D" id="1.10.10.10">
    <property type="entry name" value="Winged helix-like DNA-binding domain superfamily/Winged helix DNA-binding domain"/>
    <property type="match status" value="1"/>
</dbReference>
<keyword evidence="2" id="KW-0238">DNA-binding</keyword>
<protein>
    <submittedName>
        <fullName evidence="6">Uncharacterized HTH-type transcriptional regulator yybR</fullName>
    </submittedName>
</protein>
<proteinExistence type="predicted"/>
<feature type="compositionally biased region" description="Basic residues" evidence="4">
    <location>
        <begin position="158"/>
        <end position="170"/>
    </location>
</feature>
<keyword evidence="3" id="KW-0804">Transcription</keyword>
<dbReference type="AlphaFoldDB" id="A0A447TCG8"/>
<accession>A0A447TCG8</accession>
<feature type="region of interest" description="Disordered" evidence="4">
    <location>
        <begin position="133"/>
        <end position="175"/>
    </location>
</feature>
<evidence type="ECO:0000313" key="7">
    <source>
        <dbReference type="Proteomes" id="UP000275777"/>
    </source>
</evidence>
<dbReference type="PROSITE" id="PS51118">
    <property type="entry name" value="HTH_HXLR"/>
    <property type="match status" value="1"/>
</dbReference>
<evidence type="ECO:0000313" key="6">
    <source>
        <dbReference type="EMBL" id="VEB42592.1"/>
    </source>
</evidence>
<dbReference type="PANTHER" id="PTHR33204">
    <property type="entry name" value="TRANSCRIPTIONAL REGULATOR, MARR FAMILY"/>
    <property type="match status" value="1"/>
</dbReference>
<dbReference type="InterPro" id="IPR036388">
    <property type="entry name" value="WH-like_DNA-bd_sf"/>
</dbReference>
<gene>
    <name evidence="6" type="primary">yybR</name>
    <name evidence="6" type="ORF">NCTC9695_03042</name>
</gene>
<evidence type="ECO:0000259" key="5">
    <source>
        <dbReference type="PROSITE" id="PS51118"/>
    </source>
</evidence>
<name>A0A447TCG8_CHRVL</name>
<dbReference type="InterPro" id="IPR036390">
    <property type="entry name" value="WH_DNA-bd_sf"/>
</dbReference>